<keyword evidence="2" id="KW-1185">Reference proteome</keyword>
<accession>A0AAN6Z4A2</accession>
<dbReference type="AlphaFoldDB" id="A0AAN6Z4A2"/>
<dbReference type="Proteomes" id="UP001302602">
    <property type="component" value="Unassembled WGS sequence"/>
</dbReference>
<protein>
    <submittedName>
        <fullName evidence="1">Uncharacterized protein</fullName>
    </submittedName>
</protein>
<proteinExistence type="predicted"/>
<sequence length="159" mass="18167">MSKPAKPYQLESSRWVSAVRRHIRRDSPRSPHSSLPLLLLASRLFVLQTWPLLGYLVQGRIVCHEQQPQSCSSFLLDAMDQSKLQLRRRVGQAVLKARRSAFSSQLKRTSKFPYYTASTEPKAGMDISRVNITLPEGASNHGNPNMLCLPVNWYEDIRF</sequence>
<organism evidence="1 2">
    <name type="scientific">Parathielavia appendiculata</name>
    <dbReference type="NCBI Taxonomy" id="2587402"/>
    <lineage>
        <taxon>Eukaryota</taxon>
        <taxon>Fungi</taxon>
        <taxon>Dikarya</taxon>
        <taxon>Ascomycota</taxon>
        <taxon>Pezizomycotina</taxon>
        <taxon>Sordariomycetes</taxon>
        <taxon>Sordariomycetidae</taxon>
        <taxon>Sordariales</taxon>
        <taxon>Chaetomiaceae</taxon>
        <taxon>Parathielavia</taxon>
    </lineage>
</organism>
<evidence type="ECO:0000313" key="1">
    <source>
        <dbReference type="EMBL" id="KAK4123579.1"/>
    </source>
</evidence>
<gene>
    <name evidence="1" type="ORF">N657DRAFT_415777</name>
</gene>
<name>A0AAN6Z4A2_9PEZI</name>
<dbReference type="GeneID" id="87824030"/>
<dbReference type="EMBL" id="MU853228">
    <property type="protein sequence ID" value="KAK4123579.1"/>
    <property type="molecule type" value="Genomic_DNA"/>
</dbReference>
<dbReference type="RefSeq" id="XP_062647350.1">
    <property type="nucleotide sequence ID" value="XM_062787260.1"/>
</dbReference>
<reference evidence="1" key="2">
    <citation type="submission" date="2023-05" db="EMBL/GenBank/DDBJ databases">
        <authorList>
            <consortium name="Lawrence Berkeley National Laboratory"/>
            <person name="Steindorff A."/>
            <person name="Hensen N."/>
            <person name="Bonometti L."/>
            <person name="Westerberg I."/>
            <person name="Brannstrom I.O."/>
            <person name="Guillou S."/>
            <person name="Cros-Aarteil S."/>
            <person name="Calhoun S."/>
            <person name="Haridas S."/>
            <person name="Kuo A."/>
            <person name="Mondo S."/>
            <person name="Pangilinan J."/>
            <person name="Riley R."/>
            <person name="Labutti K."/>
            <person name="Andreopoulos B."/>
            <person name="Lipzen A."/>
            <person name="Chen C."/>
            <person name="Yanf M."/>
            <person name="Daum C."/>
            <person name="Ng V."/>
            <person name="Clum A."/>
            <person name="Ohm R."/>
            <person name="Martin F."/>
            <person name="Silar P."/>
            <person name="Natvig D."/>
            <person name="Lalanne C."/>
            <person name="Gautier V."/>
            <person name="Ament-Velasquez S.L."/>
            <person name="Kruys A."/>
            <person name="Hutchinson M.I."/>
            <person name="Powell A.J."/>
            <person name="Barry K."/>
            <person name="Miller A.N."/>
            <person name="Grigoriev I.V."/>
            <person name="Debuchy R."/>
            <person name="Gladieux P."/>
            <person name="Thoren M.H."/>
            <person name="Johannesson H."/>
        </authorList>
    </citation>
    <scope>NUCLEOTIDE SEQUENCE</scope>
    <source>
        <strain evidence="1">CBS 731.68</strain>
    </source>
</reference>
<evidence type="ECO:0000313" key="2">
    <source>
        <dbReference type="Proteomes" id="UP001302602"/>
    </source>
</evidence>
<reference evidence="1" key="1">
    <citation type="journal article" date="2023" name="Mol. Phylogenet. Evol.">
        <title>Genome-scale phylogeny and comparative genomics of the fungal order Sordariales.</title>
        <authorList>
            <person name="Hensen N."/>
            <person name="Bonometti L."/>
            <person name="Westerberg I."/>
            <person name="Brannstrom I.O."/>
            <person name="Guillou S."/>
            <person name="Cros-Aarteil S."/>
            <person name="Calhoun S."/>
            <person name="Haridas S."/>
            <person name="Kuo A."/>
            <person name="Mondo S."/>
            <person name="Pangilinan J."/>
            <person name="Riley R."/>
            <person name="LaButti K."/>
            <person name="Andreopoulos B."/>
            <person name="Lipzen A."/>
            <person name="Chen C."/>
            <person name="Yan M."/>
            <person name="Daum C."/>
            <person name="Ng V."/>
            <person name="Clum A."/>
            <person name="Steindorff A."/>
            <person name="Ohm R.A."/>
            <person name="Martin F."/>
            <person name="Silar P."/>
            <person name="Natvig D.O."/>
            <person name="Lalanne C."/>
            <person name="Gautier V."/>
            <person name="Ament-Velasquez S.L."/>
            <person name="Kruys A."/>
            <person name="Hutchinson M.I."/>
            <person name="Powell A.J."/>
            <person name="Barry K."/>
            <person name="Miller A.N."/>
            <person name="Grigoriev I.V."/>
            <person name="Debuchy R."/>
            <person name="Gladieux P."/>
            <person name="Hiltunen Thoren M."/>
            <person name="Johannesson H."/>
        </authorList>
    </citation>
    <scope>NUCLEOTIDE SEQUENCE</scope>
    <source>
        <strain evidence="1">CBS 731.68</strain>
    </source>
</reference>
<comment type="caution">
    <text evidence="1">The sequence shown here is derived from an EMBL/GenBank/DDBJ whole genome shotgun (WGS) entry which is preliminary data.</text>
</comment>